<evidence type="ECO:0000256" key="3">
    <source>
        <dbReference type="ARBA" id="ARBA00007947"/>
    </source>
</evidence>
<accession>A0A0C2KAE1</accession>
<dbReference type="InterPro" id="IPR038009">
    <property type="entry name" value="GlmU_C_LbH"/>
</dbReference>
<dbReference type="EC" id="2.7.7.23" evidence="18"/>
<keyword evidence="7 18" id="KW-0479">Metal-binding</keyword>
<dbReference type="InterPro" id="IPR056729">
    <property type="entry name" value="GMPPB_C"/>
</dbReference>
<dbReference type="GO" id="GO:0016020">
    <property type="term" value="C:membrane"/>
    <property type="evidence" value="ECO:0007669"/>
    <property type="project" value="GOC"/>
</dbReference>
<dbReference type="OrthoDB" id="9775031at2"/>
<evidence type="ECO:0000256" key="2">
    <source>
        <dbReference type="ARBA" id="ARBA00007707"/>
    </source>
</evidence>
<feature type="domain" description="Mannose-1-phosphate guanyltransferase C-terminal" evidence="20">
    <location>
        <begin position="266"/>
        <end position="330"/>
    </location>
</feature>
<feature type="domain" description="MobA-like NTP transferase" evidence="19">
    <location>
        <begin position="5"/>
        <end position="124"/>
    </location>
</feature>
<evidence type="ECO:0000313" key="21">
    <source>
        <dbReference type="EMBL" id="KII78983.1"/>
    </source>
</evidence>
<evidence type="ECO:0000259" key="20">
    <source>
        <dbReference type="Pfam" id="PF25087"/>
    </source>
</evidence>
<keyword evidence="9 18" id="KW-0460">Magnesium</keyword>
<dbReference type="NCBIfam" id="TIGR01173">
    <property type="entry name" value="glmU"/>
    <property type="match status" value="1"/>
</dbReference>
<evidence type="ECO:0000256" key="5">
    <source>
        <dbReference type="ARBA" id="ARBA00022679"/>
    </source>
</evidence>
<dbReference type="HAMAP" id="MF_01631">
    <property type="entry name" value="GlmU"/>
    <property type="match status" value="1"/>
</dbReference>
<feature type="binding site" evidence="18">
    <location>
        <position position="402"/>
    </location>
    <ligand>
        <name>acetyl-CoA</name>
        <dbReference type="ChEBI" id="CHEBI:57288"/>
    </ligand>
</feature>
<keyword evidence="5 18" id="KW-0808">Transferase</keyword>
<feature type="region of interest" description="Pyrophosphorylase" evidence="18">
    <location>
        <begin position="1"/>
        <end position="226"/>
    </location>
</feature>
<dbReference type="Pfam" id="PF25087">
    <property type="entry name" value="GMPPB_C"/>
    <property type="match status" value="1"/>
</dbReference>
<comment type="subunit">
    <text evidence="18">Homotrimer.</text>
</comment>
<comment type="similarity">
    <text evidence="3 18">In the N-terminal section; belongs to the N-acetylglucosamine-1-phosphate uridyltransferase family.</text>
</comment>
<feature type="binding site" evidence="18">
    <location>
        <position position="437"/>
    </location>
    <ligand>
        <name>acetyl-CoA</name>
        <dbReference type="ChEBI" id="CHEBI:57288"/>
    </ligand>
</feature>
<feature type="binding site" evidence="18">
    <location>
        <position position="166"/>
    </location>
    <ligand>
        <name>UDP-N-acetyl-alpha-D-glucosamine</name>
        <dbReference type="ChEBI" id="CHEBI:57705"/>
    </ligand>
</feature>
<evidence type="ECO:0000256" key="7">
    <source>
        <dbReference type="ARBA" id="ARBA00022723"/>
    </source>
</evidence>
<organism evidence="21 22">
    <name type="scientific">Vibrio renipiscarius</name>
    <dbReference type="NCBI Taxonomy" id="1461322"/>
    <lineage>
        <taxon>Bacteria</taxon>
        <taxon>Pseudomonadati</taxon>
        <taxon>Pseudomonadota</taxon>
        <taxon>Gammaproteobacteria</taxon>
        <taxon>Vibrionales</taxon>
        <taxon>Vibrionaceae</taxon>
        <taxon>Vibrio</taxon>
    </lineage>
</organism>
<feature type="region of interest" description="N-acetyltransferase" evidence="18">
    <location>
        <begin position="248"/>
        <end position="452"/>
    </location>
</feature>
<dbReference type="Pfam" id="PF12804">
    <property type="entry name" value="NTP_transf_3"/>
    <property type="match status" value="1"/>
</dbReference>
<accession>A0A0C2NSY1</accession>
<keyword evidence="14 18" id="KW-0961">Cell wall biogenesis/degradation</keyword>
<name>A0A0C2KAE1_9VIBR</name>
<dbReference type="InterPro" id="IPR029044">
    <property type="entry name" value="Nucleotide-diphossugar_trans"/>
</dbReference>
<keyword evidence="10 18" id="KW-0133">Cell shape</keyword>
<evidence type="ECO:0000256" key="9">
    <source>
        <dbReference type="ARBA" id="ARBA00022842"/>
    </source>
</evidence>
<evidence type="ECO:0000256" key="14">
    <source>
        <dbReference type="ARBA" id="ARBA00023316"/>
    </source>
</evidence>
<feature type="binding site" evidence="18">
    <location>
        <begin position="100"/>
        <end position="102"/>
    </location>
    <ligand>
        <name>UDP-N-acetyl-alpha-D-glucosamine</name>
        <dbReference type="ChEBI" id="CHEBI:57705"/>
    </ligand>
</feature>
<evidence type="ECO:0000256" key="17">
    <source>
        <dbReference type="ARBA" id="ARBA00049628"/>
    </source>
</evidence>
<dbReference type="Gene3D" id="3.90.550.10">
    <property type="entry name" value="Spore Coat Polysaccharide Biosynthesis Protein SpsA, Chain A"/>
    <property type="match status" value="1"/>
</dbReference>
<evidence type="ECO:0000256" key="8">
    <source>
        <dbReference type="ARBA" id="ARBA00022737"/>
    </source>
</evidence>
<evidence type="ECO:0000256" key="13">
    <source>
        <dbReference type="ARBA" id="ARBA00023315"/>
    </source>
</evidence>
<dbReference type="SUPFAM" id="SSF53448">
    <property type="entry name" value="Nucleotide-diphospho-sugar transferases"/>
    <property type="match status" value="1"/>
</dbReference>
<feature type="binding site" evidence="18">
    <location>
        <position position="224"/>
    </location>
    <ligand>
        <name>UDP-N-acetyl-alpha-D-glucosamine</name>
        <dbReference type="ChEBI" id="CHEBI:57705"/>
    </ligand>
</feature>
<dbReference type="GO" id="GO:0006048">
    <property type="term" value="P:UDP-N-acetylglucosamine biosynthetic process"/>
    <property type="evidence" value="ECO:0007669"/>
    <property type="project" value="UniProtKB-UniPathway"/>
</dbReference>
<dbReference type="CDD" id="cd03353">
    <property type="entry name" value="LbH_GlmU_C"/>
    <property type="match status" value="1"/>
</dbReference>
<dbReference type="GO" id="GO:0009252">
    <property type="term" value="P:peptidoglycan biosynthetic process"/>
    <property type="evidence" value="ECO:0007669"/>
    <property type="project" value="UniProtKB-UniRule"/>
</dbReference>
<feature type="binding site" evidence="18">
    <location>
        <position position="151"/>
    </location>
    <ligand>
        <name>UDP-N-acetyl-alpha-D-glucosamine</name>
        <dbReference type="ChEBI" id="CHEBI:57705"/>
    </ligand>
</feature>
<evidence type="ECO:0000256" key="12">
    <source>
        <dbReference type="ARBA" id="ARBA00023268"/>
    </source>
</evidence>
<feature type="binding site" evidence="18">
    <location>
        <position position="363"/>
    </location>
    <ligand>
        <name>UDP-N-acetyl-alpha-D-glucosamine</name>
        <dbReference type="ChEBI" id="CHEBI:57705"/>
    </ligand>
</feature>
<feature type="binding site" evidence="18">
    <location>
        <position position="348"/>
    </location>
    <ligand>
        <name>UDP-N-acetyl-alpha-D-glucosamine</name>
        <dbReference type="ChEBI" id="CHEBI:57705"/>
    </ligand>
</feature>
<evidence type="ECO:0000256" key="10">
    <source>
        <dbReference type="ARBA" id="ARBA00022960"/>
    </source>
</evidence>
<dbReference type="GO" id="GO:0005737">
    <property type="term" value="C:cytoplasm"/>
    <property type="evidence" value="ECO:0007669"/>
    <property type="project" value="UniProtKB-SubCell"/>
</dbReference>
<feature type="binding site" evidence="18">
    <location>
        <position position="377"/>
    </location>
    <ligand>
        <name>acetyl-CoA</name>
        <dbReference type="ChEBI" id="CHEBI:57288"/>
    </ligand>
</feature>
<keyword evidence="4 18" id="KW-0963">Cytoplasm</keyword>
<dbReference type="PANTHER" id="PTHR43584:SF3">
    <property type="entry name" value="BIFUNCTIONAL PROTEIN GLMU"/>
    <property type="match status" value="1"/>
</dbReference>
<comment type="function">
    <text evidence="17 18">Catalyzes the last two sequential reactions in the de novo biosynthetic pathway for UDP-N-acetylglucosamine (UDP-GlcNAc). The C-terminal domain catalyzes the transfer of acetyl group from acetyl coenzyme A to glucosamine-1-phosphate (GlcN-1-P) to produce N-acetylglucosamine-1-phosphate (GlcNAc-1-P), which is converted into UDP-GlcNAc by the transfer of uridine 5-monophosphate (from uridine 5-triphosphate), a reaction catalyzed by the N-terminal domain.</text>
</comment>
<reference evidence="21 22" key="1">
    <citation type="submission" date="2014-11" db="EMBL/GenBank/DDBJ databases">
        <title>Draft Genome Sequence of Vibrio piscirenalis strains CECT 8603T and CECT 8604, two marine Gammaproteobacterium isolated from cultured gilthead sea bream (Sparus aurata).</title>
        <authorList>
            <person name="Arahal D.R."/>
            <person name="Rodrigo-Torres L."/>
            <person name="Lucena T."/>
            <person name="Pujalte M.J."/>
        </authorList>
    </citation>
    <scope>NUCLEOTIDE SEQUENCE [LARGE SCALE GENOMIC DNA]</scope>
    <source>
        <strain evidence="21 22">DCR 1-4-2</strain>
    </source>
</reference>
<proteinExistence type="inferred from homology"/>
<feature type="binding site" evidence="18">
    <location>
        <position position="137"/>
    </location>
    <ligand>
        <name>UDP-N-acetyl-alpha-D-glucosamine</name>
        <dbReference type="ChEBI" id="CHEBI:57705"/>
    </ligand>
</feature>
<dbReference type="GO" id="GO:0000902">
    <property type="term" value="P:cell morphogenesis"/>
    <property type="evidence" value="ECO:0007669"/>
    <property type="project" value="UniProtKB-UniRule"/>
</dbReference>
<comment type="catalytic activity">
    <reaction evidence="15 18">
        <text>alpha-D-glucosamine 1-phosphate + acetyl-CoA = N-acetyl-alpha-D-glucosamine 1-phosphate + CoA + H(+)</text>
        <dbReference type="Rhea" id="RHEA:13725"/>
        <dbReference type="ChEBI" id="CHEBI:15378"/>
        <dbReference type="ChEBI" id="CHEBI:57287"/>
        <dbReference type="ChEBI" id="CHEBI:57288"/>
        <dbReference type="ChEBI" id="CHEBI:57776"/>
        <dbReference type="ChEBI" id="CHEBI:58516"/>
        <dbReference type="EC" id="2.3.1.157"/>
    </reaction>
</comment>
<feature type="binding site" evidence="18">
    <location>
        <position position="420"/>
    </location>
    <ligand>
        <name>acetyl-CoA</name>
        <dbReference type="ChEBI" id="CHEBI:57288"/>
    </ligand>
</feature>
<feature type="binding site" evidence="18">
    <location>
        <position position="224"/>
    </location>
    <ligand>
        <name>Mg(2+)</name>
        <dbReference type="ChEBI" id="CHEBI:18420"/>
    </ligand>
</feature>
<dbReference type="UniPathway" id="UPA00113">
    <property type="reaction ID" value="UER00532"/>
</dbReference>
<comment type="similarity">
    <text evidence="2 18">In the C-terminal section; belongs to the transferase hexapeptide repeat family.</text>
</comment>
<dbReference type="InterPro" id="IPR025877">
    <property type="entry name" value="MobA-like_NTP_Trfase"/>
</dbReference>
<dbReference type="GO" id="GO:0008360">
    <property type="term" value="P:regulation of cell shape"/>
    <property type="evidence" value="ECO:0007669"/>
    <property type="project" value="UniProtKB-KW"/>
</dbReference>
<dbReference type="Proteomes" id="UP000031672">
    <property type="component" value="Unassembled WGS sequence"/>
</dbReference>
<feature type="binding site" evidence="18">
    <location>
        <position position="22"/>
    </location>
    <ligand>
        <name>UDP-N-acetyl-alpha-D-glucosamine</name>
        <dbReference type="ChEBI" id="CHEBI:57705"/>
    </ligand>
</feature>
<keyword evidence="13 18" id="KW-0012">Acyltransferase</keyword>
<feature type="region of interest" description="Linker" evidence="18">
    <location>
        <begin position="227"/>
        <end position="247"/>
    </location>
</feature>
<keyword evidence="12 18" id="KW-0511">Multifunctional enzyme</keyword>
<dbReference type="InterPro" id="IPR001451">
    <property type="entry name" value="Hexapep"/>
</dbReference>
<evidence type="ECO:0000256" key="1">
    <source>
        <dbReference type="ARBA" id="ARBA00004496"/>
    </source>
</evidence>
<keyword evidence="8 18" id="KW-0677">Repeat</keyword>
<dbReference type="InterPro" id="IPR018357">
    <property type="entry name" value="Hexapep_transf_CS"/>
</dbReference>
<dbReference type="EC" id="2.3.1.157" evidence="18"/>
<dbReference type="RefSeq" id="WP_040989676.1">
    <property type="nucleotide sequence ID" value="NZ_JTKH01000011.1"/>
</dbReference>
<feature type="binding site" evidence="18">
    <location>
        <position position="374"/>
    </location>
    <ligand>
        <name>UDP-N-acetyl-alpha-D-glucosamine</name>
        <dbReference type="ChEBI" id="CHEBI:57705"/>
    </ligand>
</feature>
<dbReference type="NCBIfam" id="NF006986">
    <property type="entry name" value="PRK09451.1"/>
    <property type="match status" value="1"/>
</dbReference>
<dbReference type="PANTHER" id="PTHR43584">
    <property type="entry name" value="NUCLEOTIDYL TRANSFERASE"/>
    <property type="match status" value="1"/>
</dbReference>
<dbReference type="GO" id="GO:0019134">
    <property type="term" value="F:glucosamine-1-phosphate N-acetyltransferase activity"/>
    <property type="evidence" value="ECO:0007669"/>
    <property type="project" value="UniProtKB-UniRule"/>
</dbReference>
<feature type="binding site" evidence="18">
    <location>
        <position position="73"/>
    </location>
    <ligand>
        <name>UDP-N-acetyl-alpha-D-glucosamine</name>
        <dbReference type="ChEBI" id="CHEBI:57705"/>
    </ligand>
</feature>
<dbReference type="Pfam" id="PF00132">
    <property type="entry name" value="Hexapep"/>
    <property type="match status" value="1"/>
</dbReference>
<feature type="binding site" evidence="18">
    <location>
        <begin position="383"/>
        <end position="384"/>
    </location>
    <ligand>
        <name>acetyl-CoA</name>
        <dbReference type="ChEBI" id="CHEBI:57288"/>
    </ligand>
</feature>
<feature type="binding site" evidence="18">
    <location>
        <begin position="8"/>
        <end position="11"/>
    </location>
    <ligand>
        <name>UDP-N-acetyl-alpha-D-glucosamine</name>
        <dbReference type="ChEBI" id="CHEBI:57705"/>
    </ligand>
</feature>
<dbReference type="AlphaFoldDB" id="A0A0C2KAE1"/>
<dbReference type="FunFam" id="3.90.550.10:FF:000006">
    <property type="entry name" value="Bifunctional protein GlmU"/>
    <property type="match status" value="1"/>
</dbReference>
<evidence type="ECO:0000256" key="16">
    <source>
        <dbReference type="ARBA" id="ARBA00048493"/>
    </source>
</evidence>
<protein>
    <recommendedName>
        <fullName evidence="18">Bifunctional protein GlmU</fullName>
    </recommendedName>
    <domain>
        <recommendedName>
            <fullName evidence="18">UDP-N-acetylglucosamine pyrophosphorylase</fullName>
            <ecNumber evidence="18">2.7.7.23</ecNumber>
        </recommendedName>
        <alternativeName>
            <fullName evidence="18">N-acetylglucosamine-1-phosphate uridyltransferase</fullName>
        </alternativeName>
    </domain>
    <domain>
        <recommendedName>
            <fullName evidence="18">Glucosamine-1-phosphate N-acetyltransferase</fullName>
            <ecNumber evidence="18">2.3.1.157</ecNumber>
        </recommendedName>
    </domain>
</protein>
<evidence type="ECO:0000256" key="18">
    <source>
        <dbReference type="HAMAP-Rule" id="MF_01631"/>
    </source>
</evidence>
<evidence type="ECO:0000313" key="22">
    <source>
        <dbReference type="Proteomes" id="UP000031672"/>
    </source>
</evidence>
<feature type="binding site" evidence="18">
    <location>
        <position position="102"/>
    </location>
    <ligand>
        <name>Mg(2+)</name>
        <dbReference type="ChEBI" id="CHEBI:18420"/>
    </ligand>
</feature>
<evidence type="ECO:0000256" key="15">
    <source>
        <dbReference type="ARBA" id="ARBA00048247"/>
    </source>
</evidence>
<comment type="subcellular location">
    <subcellularLocation>
        <location evidence="1 18">Cytoplasm</location>
    </subcellularLocation>
</comment>
<dbReference type="CDD" id="cd02540">
    <property type="entry name" value="GT2_GlmU_N_bac"/>
    <property type="match status" value="1"/>
</dbReference>
<dbReference type="PROSITE" id="PS00101">
    <property type="entry name" value="HEXAPEP_TRANSFERASES"/>
    <property type="match status" value="1"/>
</dbReference>
<comment type="catalytic activity">
    <reaction evidence="16 18">
        <text>N-acetyl-alpha-D-glucosamine 1-phosphate + UTP + H(+) = UDP-N-acetyl-alpha-D-glucosamine + diphosphate</text>
        <dbReference type="Rhea" id="RHEA:13509"/>
        <dbReference type="ChEBI" id="CHEBI:15378"/>
        <dbReference type="ChEBI" id="CHEBI:33019"/>
        <dbReference type="ChEBI" id="CHEBI:46398"/>
        <dbReference type="ChEBI" id="CHEBI:57705"/>
        <dbReference type="ChEBI" id="CHEBI:57776"/>
        <dbReference type="EC" id="2.7.7.23"/>
    </reaction>
</comment>
<comment type="pathway">
    <text evidence="18">Bacterial outer membrane biogenesis; LPS lipid A biosynthesis.</text>
</comment>
<dbReference type="InterPro" id="IPR011004">
    <property type="entry name" value="Trimer_LpxA-like_sf"/>
</dbReference>
<keyword evidence="6 18" id="KW-0548">Nucleotidyltransferase</keyword>
<evidence type="ECO:0000256" key="6">
    <source>
        <dbReference type="ARBA" id="ARBA00022695"/>
    </source>
</evidence>
<feature type="active site" description="Proton acceptor" evidence="18">
    <location>
        <position position="360"/>
    </location>
</feature>
<dbReference type="UniPathway" id="UPA00973"/>
<comment type="cofactor">
    <cofactor evidence="18">
        <name>Mg(2+)</name>
        <dbReference type="ChEBI" id="CHEBI:18420"/>
    </cofactor>
    <text evidence="18">Binds 1 Mg(2+) ion per subunit.</text>
</comment>
<keyword evidence="11 18" id="KW-0573">Peptidoglycan synthesis</keyword>
<dbReference type="Gene3D" id="2.160.10.10">
    <property type="entry name" value="Hexapeptide repeat proteins"/>
    <property type="match status" value="1"/>
</dbReference>
<evidence type="ECO:0000256" key="4">
    <source>
        <dbReference type="ARBA" id="ARBA00022490"/>
    </source>
</evidence>
<dbReference type="GO" id="GO:0003977">
    <property type="term" value="F:UDP-N-acetylglucosamine diphosphorylase activity"/>
    <property type="evidence" value="ECO:0007669"/>
    <property type="project" value="UniProtKB-UniRule"/>
</dbReference>
<keyword evidence="22" id="KW-1185">Reference proteome</keyword>
<evidence type="ECO:0000259" key="19">
    <source>
        <dbReference type="Pfam" id="PF12804"/>
    </source>
</evidence>
<dbReference type="GO" id="GO:0000287">
    <property type="term" value="F:magnesium ion binding"/>
    <property type="evidence" value="ECO:0007669"/>
    <property type="project" value="UniProtKB-UniRule"/>
</dbReference>
<dbReference type="EMBL" id="JTKH01000011">
    <property type="protein sequence ID" value="KII78983.1"/>
    <property type="molecule type" value="Genomic_DNA"/>
</dbReference>
<evidence type="ECO:0000256" key="11">
    <source>
        <dbReference type="ARBA" id="ARBA00022984"/>
    </source>
</evidence>
<dbReference type="InterPro" id="IPR050065">
    <property type="entry name" value="GlmU-like"/>
</dbReference>
<feature type="binding site" evidence="18">
    <location>
        <position position="330"/>
    </location>
    <ligand>
        <name>UDP-N-acetyl-alpha-D-glucosamine</name>
        <dbReference type="ChEBI" id="CHEBI:57705"/>
    </ligand>
</feature>
<feature type="binding site" evidence="18">
    <location>
        <begin position="78"/>
        <end position="79"/>
    </location>
    <ligand>
        <name>UDP-N-acetyl-alpha-D-glucosamine</name>
        <dbReference type="ChEBI" id="CHEBI:57705"/>
    </ligand>
</feature>
<gene>
    <name evidence="18 21" type="primary">glmU</name>
    <name evidence="21" type="ORF">OJ16_09180</name>
</gene>
<comment type="caution">
    <text evidence="21">The sequence shown here is derived from an EMBL/GenBank/DDBJ whole genome shotgun (WGS) entry which is preliminary data.</text>
</comment>
<comment type="pathway">
    <text evidence="18">Nucleotide-sugar biosynthesis; UDP-N-acetyl-alpha-D-glucosamine biosynthesis; N-acetyl-alpha-D-glucosamine 1-phosphate from alpha-D-glucosamine 6-phosphate (route II): step 2/2.</text>
</comment>
<dbReference type="InterPro" id="IPR005882">
    <property type="entry name" value="Bifunctional_GlmU"/>
</dbReference>
<comment type="pathway">
    <text evidence="18">Nucleotide-sugar biosynthesis; UDP-N-acetyl-alpha-D-glucosamine biosynthesis; UDP-N-acetyl-alpha-D-glucosamine from N-acetyl-alpha-D-glucosamine 1-phosphate: step 1/1.</text>
</comment>
<dbReference type="GO" id="GO:0071555">
    <property type="term" value="P:cell wall organization"/>
    <property type="evidence" value="ECO:0007669"/>
    <property type="project" value="UniProtKB-KW"/>
</dbReference>
<dbReference type="SUPFAM" id="SSF51161">
    <property type="entry name" value="Trimeric LpxA-like enzymes"/>
    <property type="match status" value="1"/>
</dbReference>
<dbReference type="STRING" id="1461322.OJ16_09180"/>
<dbReference type="GO" id="GO:0009245">
    <property type="term" value="P:lipid A biosynthetic process"/>
    <property type="evidence" value="ECO:0007669"/>
    <property type="project" value="UniProtKB-UniRule"/>
</dbReference>
<sequence>MKFSAVILAAGKGTRMYSQMPKVLHTLAGKPMAKHVIDTCVGLGAQNIHLVYGHGGDQMQATLSDESVNWVLQSEQLGTGHAVDQASSEFADDEKILVLYGDVPLISTETIENLLDAQPTGGIALLTVVLDNPMGYGRIVRKNGPVVAIVEQKDATDEQKLIKEINTGVMVATGGDLKRWLSGLNNQNAQGEYYLTDVIAAAHDEGRAVEAVHPVSPIEVEGVNDRAQLARLERAYQSIQAQKLLEQGVMLRDPARFDLRGQLQCGMDVEIDVNVIIEGSVSIGDNVVIGAGCVLKDCEIDDNTIVRPYSVIEGATIGEECTVGPFTRLRPGAELRKNAHVGNFVEVKNTCLGEGSKANHLTYLGDAEIGQRVNVGAGVITCNYDGVNKFKTIIGDDVFVGSDSQLIAPVTVANGATIGAGTTLSKDVAEGELVITRAKERKITGWQRPVKK</sequence>